<evidence type="ECO:0000313" key="6">
    <source>
        <dbReference type="Proteomes" id="UP001596086"/>
    </source>
</evidence>
<feature type="chain" id="PRO_5045260053" evidence="3">
    <location>
        <begin position="42"/>
        <end position="491"/>
    </location>
</feature>
<dbReference type="InterPro" id="IPR046450">
    <property type="entry name" value="PA_dom_sf"/>
</dbReference>
<proteinExistence type="predicted"/>
<reference evidence="6" key="1">
    <citation type="journal article" date="2019" name="Int. J. Syst. Evol. Microbiol.">
        <title>The Global Catalogue of Microorganisms (GCM) 10K type strain sequencing project: providing services to taxonomists for standard genome sequencing and annotation.</title>
        <authorList>
            <consortium name="The Broad Institute Genomics Platform"/>
            <consortium name="The Broad Institute Genome Sequencing Center for Infectious Disease"/>
            <person name="Wu L."/>
            <person name="Ma J."/>
        </authorList>
    </citation>
    <scope>NUCLEOTIDE SEQUENCE [LARGE SCALE GENOMIC DNA]</scope>
    <source>
        <strain evidence="6">CGMCC 4.5798</strain>
    </source>
</reference>
<evidence type="ECO:0000259" key="4">
    <source>
        <dbReference type="Pfam" id="PF02225"/>
    </source>
</evidence>
<keyword evidence="1 3" id="KW-0732">Signal</keyword>
<dbReference type="Proteomes" id="UP001596086">
    <property type="component" value="Unassembled WGS sequence"/>
</dbReference>
<evidence type="ECO:0000256" key="3">
    <source>
        <dbReference type="SAM" id="SignalP"/>
    </source>
</evidence>
<feature type="domain" description="PA" evidence="4">
    <location>
        <begin position="315"/>
        <end position="402"/>
    </location>
</feature>
<dbReference type="InterPro" id="IPR003137">
    <property type="entry name" value="PA_domain"/>
</dbReference>
<feature type="signal peptide" evidence="3">
    <location>
        <begin position="1"/>
        <end position="41"/>
    </location>
</feature>
<dbReference type="RefSeq" id="WP_379772923.1">
    <property type="nucleotide sequence ID" value="NZ_JBHSMZ010000015.1"/>
</dbReference>
<gene>
    <name evidence="5" type="ORF">ACFPO9_17905</name>
</gene>
<dbReference type="Pfam" id="PF02225">
    <property type="entry name" value="PA"/>
    <property type="match status" value="1"/>
</dbReference>
<accession>A0ABW0S022</accession>
<evidence type="ECO:0000256" key="2">
    <source>
        <dbReference type="ARBA" id="ARBA00023180"/>
    </source>
</evidence>
<dbReference type="PANTHER" id="PTHR22702:SF1">
    <property type="entry name" value="PROTEASE-ASSOCIATED DOMAIN-CONTAINING PROTEIN 1"/>
    <property type="match status" value="1"/>
</dbReference>
<dbReference type="EMBL" id="JBHSMZ010000015">
    <property type="protein sequence ID" value="MFC5550394.1"/>
    <property type="molecule type" value="Genomic_DNA"/>
</dbReference>
<evidence type="ECO:0000256" key="1">
    <source>
        <dbReference type="ARBA" id="ARBA00022729"/>
    </source>
</evidence>
<evidence type="ECO:0000313" key="5">
    <source>
        <dbReference type="EMBL" id="MFC5550394.1"/>
    </source>
</evidence>
<dbReference type="CDD" id="cd04818">
    <property type="entry name" value="PA_subtilisin_1"/>
    <property type="match status" value="1"/>
</dbReference>
<keyword evidence="6" id="KW-1185">Reference proteome</keyword>
<name>A0ABW0S022_9BURK</name>
<protein>
    <submittedName>
        <fullName evidence="5">PA domain-containing protein</fullName>
    </submittedName>
</protein>
<dbReference type="SUPFAM" id="SSF52025">
    <property type="entry name" value="PA domain"/>
    <property type="match status" value="1"/>
</dbReference>
<dbReference type="PROSITE" id="PS51257">
    <property type="entry name" value="PROKAR_LIPOPROTEIN"/>
    <property type="match status" value="1"/>
</dbReference>
<dbReference type="PANTHER" id="PTHR22702">
    <property type="entry name" value="PROTEASE-ASSOCIATED DOMAIN-CONTAINING PROTEIN"/>
    <property type="match status" value="1"/>
</dbReference>
<dbReference type="Gene3D" id="3.50.30.30">
    <property type="match status" value="1"/>
</dbReference>
<keyword evidence="2" id="KW-0325">Glycoprotein</keyword>
<sequence length="491" mass="50705">MKPADSEKPGHPRLQQAAAGIVATLACALALAVGAMTTAHAAASIVIVNQNAAGVGFNDPTPATPVGGNPGTTLGQQRLYAFQQAANIWGATLTSSVPIRIGASFVPLSCTATSAVLGSAGANEIWSDFTNAPRANTWYPAALASKLAGVDIATPGEPHIIARFNSRLGLFPDCLPGNGFYLGLDRNFGDQIDLVTVLLHEFAHGLGFQTFTDDETGEEILGTPSIWDYYLLNNTTGRTWVESTAAERAASAVTWRGLSWNGARVTAAVPQVLDPMSNLAVSGAAAGSAAGNYEVGDASFGPPLANPPVQGQLMPVVDQANGTGLACDPLNALNALAVRGKVALVDRGSCDFVTKAKNVQAAGAIAMVVADNAPGDVAGMSGNDPSIAIPSVRVTQANGATLKASLQRRSRTQSGVVASLGLNTARLAGADAQGRILMYTPSIYSPGSTVSHYTTEAKPNQLMEPAINDDLTHEVTPPRDLTFPLLQDIGW</sequence>
<organism evidence="5 6">
    <name type="scientific">Massilia aerilata</name>
    <dbReference type="NCBI Taxonomy" id="453817"/>
    <lineage>
        <taxon>Bacteria</taxon>
        <taxon>Pseudomonadati</taxon>
        <taxon>Pseudomonadota</taxon>
        <taxon>Betaproteobacteria</taxon>
        <taxon>Burkholderiales</taxon>
        <taxon>Oxalobacteraceae</taxon>
        <taxon>Telluria group</taxon>
        <taxon>Massilia</taxon>
    </lineage>
</organism>
<comment type="caution">
    <text evidence="5">The sequence shown here is derived from an EMBL/GenBank/DDBJ whole genome shotgun (WGS) entry which is preliminary data.</text>
</comment>